<dbReference type="EMBL" id="PQWO01000004">
    <property type="protein sequence ID" value="PZD74003.1"/>
    <property type="molecule type" value="Genomic_DNA"/>
</dbReference>
<dbReference type="AlphaFoldDB" id="A0A2W1JKR9"/>
<dbReference type="OrthoDB" id="428157at2"/>
<reference evidence="11 12" key="1">
    <citation type="journal article" date="2018" name="Sci. Rep.">
        <title>A novel species of the marine cyanobacterium Acaryochloris with a unique pigment content and lifestyle.</title>
        <authorList>
            <person name="Partensky F."/>
            <person name="Six C."/>
            <person name="Ratin M."/>
            <person name="Garczarek L."/>
            <person name="Vaulot D."/>
            <person name="Probert I."/>
            <person name="Calteau A."/>
            <person name="Gourvil P."/>
            <person name="Marie D."/>
            <person name="Grebert T."/>
            <person name="Bouchier C."/>
            <person name="Le Panse S."/>
            <person name="Gachenot M."/>
            <person name="Rodriguez F."/>
            <person name="Garrido J.L."/>
        </authorList>
    </citation>
    <scope>NUCLEOTIDE SEQUENCE [LARGE SCALE GENOMIC DNA]</scope>
    <source>
        <strain evidence="11 12">RCC1774</strain>
    </source>
</reference>
<keyword evidence="6" id="KW-0547">Nucleotide-binding</keyword>
<evidence type="ECO:0000256" key="2">
    <source>
        <dbReference type="ARBA" id="ARBA00022649"/>
    </source>
</evidence>
<keyword evidence="8" id="KW-0460">Magnesium</keyword>
<evidence type="ECO:0000256" key="1">
    <source>
        <dbReference type="ARBA" id="ARBA00001946"/>
    </source>
</evidence>
<keyword evidence="2" id="KW-1277">Toxin-antitoxin system</keyword>
<keyword evidence="4" id="KW-0548">Nucleotidyltransferase</keyword>
<evidence type="ECO:0000256" key="6">
    <source>
        <dbReference type="ARBA" id="ARBA00022741"/>
    </source>
</evidence>
<dbReference type="Proteomes" id="UP000248857">
    <property type="component" value="Unassembled WGS sequence"/>
</dbReference>
<dbReference type="Gene3D" id="3.30.460.10">
    <property type="entry name" value="Beta Polymerase, domain 2"/>
    <property type="match status" value="1"/>
</dbReference>
<organism evidence="11 12">
    <name type="scientific">Acaryochloris thomasi RCC1774</name>
    <dbReference type="NCBI Taxonomy" id="1764569"/>
    <lineage>
        <taxon>Bacteria</taxon>
        <taxon>Bacillati</taxon>
        <taxon>Cyanobacteriota</taxon>
        <taxon>Cyanophyceae</taxon>
        <taxon>Acaryochloridales</taxon>
        <taxon>Acaryochloridaceae</taxon>
        <taxon>Acaryochloris</taxon>
        <taxon>Acaryochloris thomasi</taxon>
    </lineage>
</organism>
<protein>
    <recommendedName>
        <fullName evidence="10">Polymerase nucleotidyl transferase domain-containing protein</fullName>
    </recommendedName>
</protein>
<dbReference type="CDD" id="cd05403">
    <property type="entry name" value="NT_KNTase_like"/>
    <property type="match status" value="1"/>
</dbReference>
<dbReference type="GO" id="GO:0005524">
    <property type="term" value="F:ATP binding"/>
    <property type="evidence" value="ECO:0007669"/>
    <property type="project" value="UniProtKB-KW"/>
</dbReference>
<keyword evidence="12" id="KW-1185">Reference proteome</keyword>
<dbReference type="PANTHER" id="PTHR33571:SF12">
    <property type="entry name" value="BSL3053 PROTEIN"/>
    <property type="match status" value="1"/>
</dbReference>
<dbReference type="RefSeq" id="WP_110985518.1">
    <property type="nucleotide sequence ID" value="NZ_CAWNWM010000004.1"/>
</dbReference>
<evidence type="ECO:0000259" key="10">
    <source>
        <dbReference type="Pfam" id="PF01909"/>
    </source>
</evidence>
<comment type="similarity">
    <text evidence="9">Belongs to the MntA antitoxin family.</text>
</comment>
<comment type="cofactor">
    <cofactor evidence="1">
        <name>Mg(2+)</name>
        <dbReference type="ChEBI" id="CHEBI:18420"/>
    </cofactor>
</comment>
<evidence type="ECO:0000313" key="12">
    <source>
        <dbReference type="Proteomes" id="UP000248857"/>
    </source>
</evidence>
<dbReference type="SUPFAM" id="SSF81301">
    <property type="entry name" value="Nucleotidyltransferase"/>
    <property type="match status" value="1"/>
</dbReference>
<evidence type="ECO:0000313" key="11">
    <source>
        <dbReference type="EMBL" id="PZD74003.1"/>
    </source>
</evidence>
<evidence type="ECO:0000256" key="8">
    <source>
        <dbReference type="ARBA" id="ARBA00022842"/>
    </source>
</evidence>
<feature type="domain" description="Polymerase nucleotidyl transferase" evidence="10">
    <location>
        <begin position="24"/>
        <end position="105"/>
    </location>
</feature>
<accession>A0A2W1JKR9</accession>
<proteinExistence type="inferred from homology"/>
<dbReference type="PANTHER" id="PTHR33571">
    <property type="entry name" value="SSL8005 PROTEIN"/>
    <property type="match status" value="1"/>
</dbReference>
<gene>
    <name evidence="11" type="ORF">C1752_01539</name>
</gene>
<name>A0A2W1JKR9_9CYAN</name>
<keyword evidence="7" id="KW-0067">ATP-binding</keyword>
<dbReference type="GO" id="GO:0016779">
    <property type="term" value="F:nucleotidyltransferase activity"/>
    <property type="evidence" value="ECO:0007669"/>
    <property type="project" value="UniProtKB-KW"/>
</dbReference>
<dbReference type="InterPro" id="IPR052038">
    <property type="entry name" value="Type-VII_TA_antitoxin"/>
</dbReference>
<keyword evidence="5" id="KW-0479">Metal-binding</keyword>
<dbReference type="Pfam" id="PF01909">
    <property type="entry name" value="NTP_transf_2"/>
    <property type="match status" value="1"/>
</dbReference>
<dbReference type="InterPro" id="IPR043519">
    <property type="entry name" value="NT_sf"/>
</dbReference>
<dbReference type="InterPro" id="IPR002934">
    <property type="entry name" value="Polymerase_NTP_transf_dom"/>
</dbReference>
<dbReference type="GO" id="GO:0046872">
    <property type="term" value="F:metal ion binding"/>
    <property type="evidence" value="ECO:0007669"/>
    <property type="project" value="UniProtKB-KW"/>
</dbReference>
<evidence type="ECO:0000256" key="5">
    <source>
        <dbReference type="ARBA" id="ARBA00022723"/>
    </source>
</evidence>
<keyword evidence="3" id="KW-0808">Transferase</keyword>
<evidence type="ECO:0000256" key="3">
    <source>
        <dbReference type="ARBA" id="ARBA00022679"/>
    </source>
</evidence>
<evidence type="ECO:0000256" key="7">
    <source>
        <dbReference type="ARBA" id="ARBA00022840"/>
    </source>
</evidence>
<evidence type="ECO:0000256" key="4">
    <source>
        <dbReference type="ARBA" id="ARBA00022695"/>
    </source>
</evidence>
<comment type="caution">
    <text evidence="11">The sequence shown here is derived from an EMBL/GenBank/DDBJ whole genome shotgun (WGS) entry which is preliminary data.</text>
</comment>
<sequence>MAIQASSADLNQLIWERLQISESVLAGFCDRWMISELSLFGSVLRNDFRADSDVDILVCFASGDSWSLLDWVRMKDELERLFGRQVDVAEKEQLTNPYRRAEIMRTHKVIYASR</sequence>
<evidence type="ECO:0000256" key="9">
    <source>
        <dbReference type="ARBA" id="ARBA00038276"/>
    </source>
</evidence>